<keyword evidence="1" id="KW-0175">Coiled coil</keyword>
<reference evidence="3" key="1">
    <citation type="submission" date="2021-02" db="EMBL/GenBank/DDBJ databases">
        <authorList>
            <person name="Dougan E. K."/>
            <person name="Rhodes N."/>
            <person name="Thang M."/>
            <person name="Chan C."/>
        </authorList>
    </citation>
    <scope>NUCLEOTIDE SEQUENCE</scope>
</reference>
<feature type="compositionally biased region" description="Acidic residues" evidence="2">
    <location>
        <begin position="318"/>
        <end position="337"/>
    </location>
</feature>
<evidence type="ECO:0000313" key="3">
    <source>
        <dbReference type="EMBL" id="CAE6942379.1"/>
    </source>
</evidence>
<feature type="region of interest" description="Disordered" evidence="2">
    <location>
        <begin position="664"/>
        <end position="683"/>
    </location>
</feature>
<keyword evidence="4" id="KW-1185">Reference proteome</keyword>
<comment type="caution">
    <text evidence="3">The sequence shown here is derived from an EMBL/GenBank/DDBJ whole genome shotgun (WGS) entry which is preliminary data.</text>
</comment>
<organism evidence="3 4">
    <name type="scientific">Symbiodinium natans</name>
    <dbReference type="NCBI Taxonomy" id="878477"/>
    <lineage>
        <taxon>Eukaryota</taxon>
        <taxon>Sar</taxon>
        <taxon>Alveolata</taxon>
        <taxon>Dinophyceae</taxon>
        <taxon>Suessiales</taxon>
        <taxon>Symbiodiniaceae</taxon>
        <taxon>Symbiodinium</taxon>
    </lineage>
</organism>
<sequence>MEFFAGSGRCTSSVRMRGNPGCPFDILYNPTDTIPPGSSNYMDINGVSGFALAVLFLLRCQEHNFCAWFGMKCSSWCSMNRGTSARSACSSTGDGSKPSVASANRMIERTTLLLTLATALGGTWAVEQPGSSTLEFYPSLRYFLSKLAECHGNISVCRVGWWMGAFGAATAKRQYAISNSPAIRRLDRGKLQNFPPSQKQTAVYGHKNGRQTYRGSEHLKQTENYPQRFASAIADIYNDLRATARGCPALPPTLPSALQSFQLNETAPEVAALFQCAAQVTGDFLETASPEELDVYAAQIAAELEDLHLQTLPALSSEDTEQLPEAATDDDDEDDEEPVAKVRKCGNGKKELLLDAAKARIRRMVTPRKRKGRTAQEAVPDVVHQQWGLGTTARNNMAELLLHNNGDKVVFFGELERYIKKENKITIVRDEGWYSEAEMKSDLKWTRIAGAKKACEATPDTHIRSNQYDGILEYWVCIREKGSVEKIRAELEIEANRQAVEDLKKRADDQMHSDEVKSNVEACACMSSGTDCLHDACSCVSLHVRQQQATVQRFLDSILAKCTKLRTLVKDLRKNYGTDSDTSKSALEEHIAKLENQYNIVSDELAKGMSENYSATWWTNINQKMKAATLVQQPYNQVLLSLSSRATAAELQIKQQPRNAKKFFGRADGSADASTDEGGKRPPKVACSAVVRAARAVVEELPVARETSIGALAAIHTSNAERGLHNLTRKMKLALPVQVRMQKLMLDEEAPLLPLSSWARFFMSKNMWHSMSGLEKPDSARCEAQWELFWQRFRGVSPNHDIFKLKTREQLKRTAAVLLHGDEGRSRKKTAIMVLSAHSVLGRGSGFHRSSVKEYAQQDLNFLGHTWGSRWLLAVLPRKMYDDERATNFQTVLEVLAADMKNLLLDGVPSLCGTMHYFAVIHVMGDWPFLQKAFAFDRSFQNAAKQPTAKNPAKGICHVCRADQDGFPWEDFESAEPRWRSSLHVHLPFPEFPPLFLLPHDRSKPMSFPGQDLFHGWHLGAGKIFMASAMALFSDEFPGRSIDARFEAMVQDFFKYCSEHNQQPFIRKLTRETLSWKNTTDYPTGGWSKGSTTVCLVRWFLHACRQRSDNIPEDSFLRVCFKAALSINLFFSKLYRQQVWIPSEAAKEISRHGFDFLKFNSLCAKRAFLANRPVAEWSSSTVRLEKGRKDYYSLTPYLIGGHGAGYKKAMRDQAAQHVGKVNTVALRGPSPQLRIQVATDAKKQPLNDANAEWDEATAPWVKMGTVTIPKQDFESPVTVGNVVGSGLWHQGKAEFNSKEFLFAPGQTPHRPLGDINMFRADLYPSYDHARQQYLLQKSPGTPAKCPFKDIAAWLR</sequence>
<evidence type="ECO:0000256" key="1">
    <source>
        <dbReference type="SAM" id="Coils"/>
    </source>
</evidence>
<dbReference type="OrthoDB" id="431257at2759"/>
<dbReference type="Proteomes" id="UP000604046">
    <property type="component" value="Unassembled WGS sequence"/>
</dbReference>
<gene>
    <name evidence="3" type="ORF">SNAT2548_LOCUS1258</name>
</gene>
<proteinExistence type="predicted"/>
<dbReference type="GO" id="GO:0020037">
    <property type="term" value="F:heme binding"/>
    <property type="evidence" value="ECO:0007669"/>
    <property type="project" value="InterPro"/>
</dbReference>
<feature type="region of interest" description="Disordered" evidence="2">
    <location>
        <begin position="314"/>
        <end position="340"/>
    </location>
</feature>
<evidence type="ECO:0000313" key="4">
    <source>
        <dbReference type="Proteomes" id="UP000604046"/>
    </source>
</evidence>
<accession>A0A812HCJ7</accession>
<dbReference type="EMBL" id="CAJNDS010000068">
    <property type="protein sequence ID" value="CAE6942379.1"/>
    <property type="molecule type" value="Genomic_DNA"/>
</dbReference>
<evidence type="ECO:0000256" key="2">
    <source>
        <dbReference type="SAM" id="MobiDB-lite"/>
    </source>
</evidence>
<dbReference type="InterPro" id="IPR020835">
    <property type="entry name" value="Catalase_sf"/>
</dbReference>
<feature type="coiled-coil region" evidence="1">
    <location>
        <begin position="584"/>
        <end position="611"/>
    </location>
</feature>
<name>A0A812HCJ7_9DINO</name>
<protein>
    <submittedName>
        <fullName evidence="3">Uncharacterized protein</fullName>
    </submittedName>
</protein>
<dbReference type="SUPFAM" id="SSF56634">
    <property type="entry name" value="Heme-dependent catalase-like"/>
    <property type="match status" value="1"/>
</dbReference>